<keyword evidence="1" id="KW-0812">Transmembrane</keyword>
<dbReference type="Pfam" id="PF16983">
    <property type="entry name" value="MFS_MOT1"/>
    <property type="match status" value="2"/>
</dbReference>
<feature type="transmembrane region" description="Helical" evidence="1">
    <location>
        <begin position="291"/>
        <end position="310"/>
    </location>
</feature>
<dbReference type="AlphaFoldDB" id="A0A5C8P467"/>
<reference evidence="2 3" key="1">
    <citation type="submission" date="2019-06" db="EMBL/GenBank/DDBJ databases">
        <title>Quisquiliibacterium sp. nov., isolated from a maize field.</title>
        <authorList>
            <person name="Lin S.-Y."/>
            <person name="Tsai C.-F."/>
            <person name="Young C.-C."/>
        </authorList>
    </citation>
    <scope>NUCLEOTIDE SEQUENCE [LARGE SCALE GENOMIC DNA]</scope>
    <source>
        <strain evidence="2 3">CC-CFT501</strain>
    </source>
</reference>
<dbReference type="PANTHER" id="PTHR31970:SF9">
    <property type="entry name" value="MOLYBDATE TRANSPORTER 2"/>
    <property type="match status" value="1"/>
</dbReference>
<feature type="transmembrane region" description="Helical" evidence="1">
    <location>
        <begin position="45"/>
        <end position="64"/>
    </location>
</feature>
<feature type="transmembrane region" description="Helical" evidence="1">
    <location>
        <begin position="20"/>
        <end position="38"/>
    </location>
</feature>
<dbReference type="OrthoDB" id="7361398at2"/>
<feature type="transmembrane region" description="Helical" evidence="1">
    <location>
        <begin position="142"/>
        <end position="160"/>
    </location>
</feature>
<feature type="transmembrane region" description="Helical" evidence="1">
    <location>
        <begin position="316"/>
        <end position="336"/>
    </location>
</feature>
<gene>
    <name evidence="2" type="ORF">FHP08_01845</name>
</gene>
<sequence length="382" mass="39391">MRHGAARPRNRFDLAEVGGAFGDLGTLIPFVVAYVAVLKMNATAVLLPFGVALLVVGAVFRTPFPVQPMKAIGATALTQATVSGGLTGDAVVAAGLVTGLIWLALALSGLAARLARLVPRAALLGVVMGLGFAFMLEGVRMMAGQWLLSAVMLAVTLLMLSRRWPAMLALLAVGAAIALLRDPSLAARLGDQQAVLRWPAFAWPGLSASDLWTGALLLALPQLPLTFGNALVAITAENNRLFPDRPIDERRVALSTGLMNLLASAGGGVPMCHGAGGMAGHVRFGARTGGAAIMLGVALIVLALFFGDAIGLLFDLVPASVLGVILFLAGVELALGSRDPEAEKTDRFVLLATAGIATWNAGAAVLFGIAAHHAVRAGWLRP</sequence>
<feature type="transmembrane region" description="Helical" evidence="1">
    <location>
        <begin position="117"/>
        <end position="136"/>
    </location>
</feature>
<proteinExistence type="predicted"/>
<evidence type="ECO:0000313" key="3">
    <source>
        <dbReference type="Proteomes" id="UP000321548"/>
    </source>
</evidence>
<evidence type="ECO:0000256" key="1">
    <source>
        <dbReference type="SAM" id="Phobius"/>
    </source>
</evidence>
<protein>
    <submittedName>
        <fullName evidence="2">Sulfate transporter</fullName>
    </submittedName>
</protein>
<dbReference type="PANTHER" id="PTHR31970">
    <property type="match status" value="1"/>
</dbReference>
<keyword evidence="1" id="KW-1133">Transmembrane helix</keyword>
<dbReference type="GO" id="GO:0015098">
    <property type="term" value="F:molybdate ion transmembrane transporter activity"/>
    <property type="evidence" value="ECO:0007669"/>
    <property type="project" value="InterPro"/>
</dbReference>
<accession>A0A5C8P467</accession>
<dbReference type="EMBL" id="VDUY01000001">
    <property type="protein sequence ID" value="TXL68451.1"/>
    <property type="molecule type" value="Genomic_DNA"/>
</dbReference>
<keyword evidence="3" id="KW-1185">Reference proteome</keyword>
<feature type="transmembrane region" description="Helical" evidence="1">
    <location>
        <begin position="348"/>
        <end position="375"/>
    </location>
</feature>
<comment type="caution">
    <text evidence="2">The sequence shown here is derived from an EMBL/GenBank/DDBJ whole genome shotgun (WGS) entry which is preliminary data.</text>
</comment>
<evidence type="ECO:0000313" key="2">
    <source>
        <dbReference type="EMBL" id="TXL68451.1"/>
    </source>
</evidence>
<feature type="transmembrane region" description="Helical" evidence="1">
    <location>
        <begin position="84"/>
        <end position="105"/>
    </location>
</feature>
<organism evidence="2 3">
    <name type="scientific">Zeimonas arvi</name>
    <dbReference type="NCBI Taxonomy" id="2498847"/>
    <lineage>
        <taxon>Bacteria</taxon>
        <taxon>Pseudomonadati</taxon>
        <taxon>Pseudomonadota</taxon>
        <taxon>Betaproteobacteria</taxon>
        <taxon>Burkholderiales</taxon>
        <taxon>Burkholderiaceae</taxon>
        <taxon>Zeimonas</taxon>
    </lineage>
</organism>
<keyword evidence="1" id="KW-0472">Membrane</keyword>
<dbReference type="InterPro" id="IPR031563">
    <property type="entry name" value="MOT1/MOT2"/>
</dbReference>
<dbReference type="Proteomes" id="UP000321548">
    <property type="component" value="Unassembled WGS sequence"/>
</dbReference>
<name>A0A5C8P467_9BURK</name>
<dbReference type="RefSeq" id="WP_147702592.1">
    <property type="nucleotide sequence ID" value="NZ_VDUY01000001.1"/>
</dbReference>